<accession>A0A098B4H5</accession>
<reference evidence="1" key="1">
    <citation type="submission" date="2014-07" db="EMBL/GenBank/DDBJ databases">
        <authorList>
            <person name="Hornung V.Bastian."/>
        </authorList>
    </citation>
    <scope>NUCLEOTIDE SEQUENCE</scope>
    <source>
        <strain evidence="1">PCE-S</strain>
    </source>
</reference>
<evidence type="ECO:0000313" key="1">
    <source>
        <dbReference type="EMBL" id="CDX03739.1"/>
    </source>
</evidence>
<dbReference type="EMBL" id="LOCK01000024">
    <property type="protein sequence ID" value="KTE91483.1"/>
    <property type="molecule type" value="Genomic_DNA"/>
</dbReference>
<name>A0A098B4H5_DESHA</name>
<organism evidence="1">
    <name type="scientific">Desulfitobacterium hafniense</name>
    <name type="common">Desulfitobacterium frappieri</name>
    <dbReference type="NCBI Taxonomy" id="49338"/>
    <lineage>
        <taxon>Bacteria</taxon>
        <taxon>Bacillati</taxon>
        <taxon>Bacillota</taxon>
        <taxon>Clostridia</taxon>
        <taxon>Eubacteriales</taxon>
        <taxon>Desulfitobacteriaceae</taxon>
        <taxon>Desulfitobacterium</taxon>
    </lineage>
</organism>
<reference evidence="2 3" key="2">
    <citation type="submission" date="2015-12" db="EMBL/GenBank/DDBJ databases">
        <title>Draft Genome Sequence of Desulfitobacterium hafniense Strain DH, a Sulfate-reducing Bacterium Isolated from Paddy Soils.</title>
        <authorList>
            <person name="Bao P."/>
            <person name="Zhang X."/>
            <person name="Li G."/>
        </authorList>
    </citation>
    <scope>NUCLEOTIDE SEQUENCE [LARGE SCALE GENOMIC DNA]</scope>
    <source>
        <strain evidence="2 3">DH</strain>
    </source>
</reference>
<gene>
    <name evidence="2" type="ORF">AT727_22010</name>
    <name evidence="1" type="ORF">DPCES_3853</name>
</gene>
<dbReference type="Proteomes" id="UP000054623">
    <property type="component" value="Unassembled WGS sequence"/>
</dbReference>
<proteinExistence type="predicted"/>
<protein>
    <submittedName>
        <fullName evidence="1">Uncharacterized protein</fullName>
    </submittedName>
</protein>
<dbReference type="EMBL" id="LK996017">
    <property type="protein sequence ID" value="CDX03739.1"/>
    <property type="molecule type" value="Genomic_DNA"/>
</dbReference>
<sequence>MKSVAVFKWAVNPQDARVSADGTVDWGAASRYSRCLGHSPGAGGCRVRSLGSVDVVTIGDSAWELSVPVMLAGLLGWRALMACATHGD</sequence>
<dbReference type="AlphaFoldDB" id="A0A098B4H5"/>
<evidence type="ECO:0000313" key="3">
    <source>
        <dbReference type="Proteomes" id="UP000054623"/>
    </source>
</evidence>
<evidence type="ECO:0000313" key="2">
    <source>
        <dbReference type="EMBL" id="KTE91483.1"/>
    </source>
</evidence>
<dbReference type="PATRIC" id="fig|49338.4.peg.4140"/>